<keyword evidence="2" id="KW-0698">rRNA processing</keyword>
<proteinExistence type="inferred from homology"/>
<dbReference type="RefSeq" id="XP_028535567.1">
    <property type="nucleotide sequence ID" value="XM_028679894.1"/>
</dbReference>
<dbReference type="InterPro" id="IPR019398">
    <property type="entry name" value="Pre-rRNA_process_TSR2"/>
</dbReference>
<dbReference type="VEuPathDB" id="PlasmoDB:PRELSG_0210600"/>
<dbReference type="OrthoDB" id="263560at2759"/>
<protein>
    <submittedName>
        <fullName evidence="3">Pre-rRNA-processing protein TSR2, putative</fullName>
    </submittedName>
</protein>
<dbReference type="GO" id="GO:0006364">
    <property type="term" value="P:rRNA processing"/>
    <property type="evidence" value="ECO:0007669"/>
    <property type="project" value="UniProtKB-KW"/>
</dbReference>
<gene>
    <name evidence="3" type="ORF">PRELSG_0210600</name>
</gene>
<dbReference type="EMBL" id="LN835297">
    <property type="protein sequence ID" value="CRH03081.1"/>
    <property type="molecule type" value="Genomic_DNA"/>
</dbReference>
<dbReference type="AlphaFoldDB" id="A0A1J1HC59"/>
<comment type="similarity">
    <text evidence="1">Belongs to the TSR2 family.</text>
</comment>
<reference evidence="3 4" key="1">
    <citation type="submission" date="2015-04" db="EMBL/GenBank/DDBJ databases">
        <authorList>
            <consortium name="Pathogen Informatics"/>
        </authorList>
    </citation>
    <scope>NUCLEOTIDE SEQUENCE [LARGE SCALE GENOMIC DNA]</scope>
    <source>
        <strain evidence="3 4">SGS1</strain>
    </source>
</reference>
<dbReference type="KEGG" id="prel:PRELSG_0210600"/>
<dbReference type="Pfam" id="PF10273">
    <property type="entry name" value="WGG"/>
    <property type="match status" value="1"/>
</dbReference>
<evidence type="ECO:0000313" key="3">
    <source>
        <dbReference type="EMBL" id="CRH03081.1"/>
    </source>
</evidence>
<organism evidence="3 4">
    <name type="scientific">Plasmodium relictum</name>
    <dbReference type="NCBI Taxonomy" id="85471"/>
    <lineage>
        <taxon>Eukaryota</taxon>
        <taxon>Sar</taxon>
        <taxon>Alveolata</taxon>
        <taxon>Apicomplexa</taxon>
        <taxon>Aconoidasida</taxon>
        <taxon>Haemosporida</taxon>
        <taxon>Plasmodiidae</taxon>
        <taxon>Plasmodium</taxon>
        <taxon>Plasmodium (Haemamoeba)</taxon>
    </lineage>
</organism>
<dbReference type="PANTHER" id="PTHR21250">
    <property type="entry name" value="PRE-RRNA-PROCESSING PROTEIN TSR2 HOMOLOG"/>
    <property type="match status" value="1"/>
</dbReference>
<dbReference type="GeneID" id="39734525"/>
<keyword evidence="4" id="KW-1185">Reference proteome</keyword>
<evidence type="ECO:0000313" key="4">
    <source>
        <dbReference type="Proteomes" id="UP000220158"/>
    </source>
</evidence>
<name>A0A1J1HC59_PLARL</name>
<evidence type="ECO:0000256" key="1">
    <source>
        <dbReference type="ARBA" id="ARBA00006524"/>
    </source>
</evidence>
<dbReference type="Proteomes" id="UP000220158">
    <property type="component" value="Chromosome 2"/>
</dbReference>
<evidence type="ECO:0000256" key="2">
    <source>
        <dbReference type="ARBA" id="ARBA00022552"/>
    </source>
</evidence>
<sequence length="148" mass="17330">MNDDTLVLLNEGINLIFEKWTVLRLAVSNNWGGINSEEKKKKLVEYVYNFVLSNNFRNNKLCDFLRDEMNTLFNVEIEDDSDIEIAELILDLYQNLKKKNLDILEKIRKIEVSDLSCCREKNLVEEVQVSDEEYSNSEYSDGEYSNGE</sequence>
<accession>A0A1J1HC59</accession>